<dbReference type="InterPro" id="IPR003661">
    <property type="entry name" value="HisK_dim/P_dom"/>
</dbReference>
<feature type="domain" description="Histidine kinase" evidence="5">
    <location>
        <begin position="14"/>
        <end position="237"/>
    </location>
</feature>
<dbReference type="SUPFAM" id="SSF47384">
    <property type="entry name" value="Homodimeric domain of signal transducing histidine kinase"/>
    <property type="match status" value="1"/>
</dbReference>
<protein>
    <recommendedName>
        <fullName evidence="8">Histidine kinase</fullName>
    </recommendedName>
</protein>
<dbReference type="PANTHER" id="PTHR45339">
    <property type="entry name" value="HYBRID SIGNAL TRANSDUCTION HISTIDINE KINASE J"/>
    <property type="match status" value="1"/>
</dbReference>
<dbReference type="SMART" id="SM00388">
    <property type="entry name" value="HisKA"/>
    <property type="match status" value="1"/>
</dbReference>
<dbReference type="Gene3D" id="3.30.565.10">
    <property type="entry name" value="Histidine kinase-like ATPase, C-terminal domain"/>
    <property type="match status" value="1"/>
</dbReference>
<dbReference type="CDD" id="cd16922">
    <property type="entry name" value="HATPase_EvgS-ArcB-TorS-like"/>
    <property type="match status" value="1"/>
</dbReference>
<dbReference type="InterPro" id="IPR001789">
    <property type="entry name" value="Sig_transdc_resp-reg_receiver"/>
</dbReference>
<dbReference type="EMBL" id="HBJA01139574">
    <property type="protein sequence ID" value="CAE0836674.1"/>
    <property type="molecule type" value="Transcribed_RNA"/>
</dbReference>
<dbReference type="PROSITE" id="PS50110">
    <property type="entry name" value="RESPONSE_REGULATORY"/>
    <property type="match status" value="1"/>
</dbReference>
<dbReference type="SMART" id="SM00387">
    <property type="entry name" value="HATPase_c"/>
    <property type="match status" value="1"/>
</dbReference>
<feature type="compositionally biased region" description="Polar residues" evidence="4">
    <location>
        <begin position="387"/>
        <end position="401"/>
    </location>
</feature>
<organism evidence="7">
    <name type="scientific">Eutreptiella gymnastica</name>
    <dbReference type="NCBI Taxonomy" id="73025"/>
    <lineage>
        <taxon>Eukaryota</taxon>
        <taxon>Discoba</taxon>
        <taxon>Euglenozoa</taxon>
        <taxon>Euglenida</taxon>
        <taxon>Spirocuta</taxon>
        <taxon>Euglenophyceae</taxon>
        <taxon>Eutreptiales</taxon>
        <taxon>Eutreptiaceae</taxon>
        <taxon>Eutreptiella</taxon>
    </lineage>
</organism>
<feature type="modified residue" description="4-aspartylphosphate" evidence="3">
    <location>
        <position position="455"/>
    </location>
</feature>
<dbReference type="PROSITE" id="PS50109">
    <property type="entry name" value="HIS_KIN"/>
    <property type="match status" value="1"/>
</dbReference>
<dbReference type="InterPro" id="IPR036097">
    <property type="entry name" value="HisK_dim/P_sf"/>
</dbReference>
<dbReference type="CDD" id="cd00082">
    <property type="entry name" value="HisKA"/>
    <property type="match status" value="1"/>
</dbReference>
<name>A0A7S4GGV8_9EUGL</name>
<feature type="domain" description="Response regulatory" evidence="6">
    <location>
        <begin position="406"/>
        <end position="520"/>
    </location>
</feature>
<dbReference type="CDD" id="cd17546">
    <property type="entry name" value="REC_hyHK_CKI1_RcsC-like"/>
    <property type="match status" value="1"/>
</dbReference>
<proteinExistence type="predicted"/>
<dbReference type="SMART" id="SM00448">
    <property type="entry name" value="REC"/>
    <property type="match status" value="1"/>
</dbReference>
<gene>
    <name evidence="7" type="ORF">EGYM00163_LOCUS48038</name>
</gene>
<evidence type="ECO:0000256" key="3">
    <source>
        <dbReference type="PROSITE-ProRule" id="PRU00169"/>
    </source>
</evidence>
<evidence type="ECO:0000259" key="6">
    <source>
        <dbReference type="PROSITE" id="PS50110"/>
    </source>
</evidence>
<evidence type="ECO:0000259" key="5">
    <source>
        <dbReference type="PROSITE" id="PS50109"/>
    </source>
</evidence>
<dbReference type="AlphaFoldDB" id="A0A7S4GGV8"/>
<reference evidence="7" key="1">
    <citation type="submission" date="2021-01" db="EMBL/GenBank/DDBJ databases">
        <authorList>
            <person name="Corre E."/>
            <person name="Pelletier E."/>
            <person name="Niang G."/>
            <person name="Scheremetjew M."/>
            <person name="Finn R."/>
            <person name="Kale V."/>
            <person name="Holt S."/>
            <person name="Cochrane G."/>
            <person name="Meng A."/>
            <person name="Brown T."/>
            <person name="Cohen L."/>
        </authorList>
    </citation>
    <scope>NUCLEOTIDE SEQUENCE</scope>
    <source>
        <strain evidence="7">CCMP1594</strain>
    </source>
</reference>
<dbReference type="Pfam" id="PF00512">
    <property type="entry name" value="HisKA"/>
    <property type="match status" value="1"/>
</dbReference>
<dbReference type="Gene3D" id="3.40.50.2300">
    <property type="match status" value="1"/>
</dbReference>
<dbReference type="PANTHER" id="PTHR45339:SF1">
    <property type="entry name" value="HYBRID SIGNAL TRANSDUCTION HISTIDINE KINASE J"/>
    <property type="match status" value="1"/>
</dbReference>
<feature type="region of interest" description="Disordered" evidence="4">
    <location>
        <begin position="522"/>
        <end position="559"/>
    </location>
</feature>
<accession>A0A7S4GGV8</accession>
<keyword evidence="2" id="KW-0902">Two-component regulatory system</keyword>
<dbReference type="Gene3D" id="1.10.287.130">
    <property type="match status" value="1"/>
</dbReference>
<dbReference type="FunFam" id="3.30.565.10:FF:000010">
    <property type="entry name" value="Sensor histidine kinase RcsC"/>
    <property type="match status" value="1"/>
</dbReference>
<dbReference type="InterPro" id="IPR004358">
    <property type="entry name" value="Sig_transdc_His_kin-like_C"/>
</dbReference>
<evidence type="ECO:0000256" key="2">
    <source>
        <dbReference type="ARBA" id="ARBA00023012"/>
    </source>
</evidence>
<feature type="compositionally biased region" description="Low complexity" evidence="4">
    <location>
        <begin position="534"/>
        <end position="550"/>
    </location>
</feature>
<feature type="compositionally biased region" description="Low complexity" evidence="4">
    <location>
        <begin position="605"/>
        <end position="614"/>
    </location>
</feature>
<dbReference type="InterPro" id="IPR011006">
    <property type="entry name" value="CheY-like_superfamily"/>
</dbReference>
<feature type="region of interest" description="Disordered" evidence="4">
    <location>
        <begin position="660"/>
        <end position="685"/>
    </location>
</feature>
<dbReference type="InterPro" id="IPR003594">
    <property type="entry name" value="HATPase_dom"/>
</dbReference>
<evidence type="ECO:0000256" key="1">
    <source>
        <dbReference type="ARBA" id="ARBA00022553"/>
    </source>
</evidence>
<evidence type="ECO:0008006" key="8">
    <source>
        <dbReference type="Google" id="ProtNLM"/>
    </source>
</evidence>
<dbReference type="InterPro" id="IPR036890">
    <property type="entry name" value="HATPase_C_sf"/>
</dbReference>
<dbReference type="Pfam" id="PF00072">
    <property type="entry name" value="Response_reg"/>
    <property type="match status" value="1"/>
</dbReference>
<feature type="region of interest" description="Disordered" evidence="4">
    <location>
        <begin position="586"/>
        <end position="614"/>
    </location>
</feature>
<dbReference type="PRINTS" id="PR00344">
    <property type="entry name" value="BCTRLSENSOR"/>
</dbReference>
<dbReference type="InterPro" id="IPR005467">
    <property type="entry name" value="His_kinase_dom"/>
</dbReference>
<dbReference type="SUPFAM" id="SSF55874">
    <property type="entry name" value="ATPase domain of HSP90 chaperone/DNA topoisomerase II/histidine kinase"/>
    <property type="match status" value="1"/>
</dbReference>
<sequence>MIDRNLKASLFVAKISHELRTPLHGILGFARLLKESFRVNNTIGKEENEHVDNIASCANGNLRIVNDILDLEKLQHNKFQLENTEFDLRSCIESALATATAIPKAAKLQLGYLMPCDLTIQGDSNRLRQILLNLLSNAIKFTDEGLVTLTCQVMKMGDSMQVQFMVEDTGTGISWEDCKQLWKDFGQVGSSIAQRQCGTGLGLVISQHLLKAMGSKMEIESTLGQGSKFFFTLQSQGKIQLPPMETKEKRALIVHNCRQQIQRVEAHCESLGMKTQAVRSLEVAQMLLRTDSTLRGRRYNCDVVLCEAALFNGPNDRVSQLNISNGPPWVVIGDLPHSLHGVSNVFAVNSSMMQRRLRERLEMVFNPNGTPSRALPDMADREHPDPTTAQPCTTTPGNATPSMGMSVLSVDDVSMNQRIMGSFLKRLGAQVHLAENGRQAIEAAREQSFDVILMDVEMPVMGGVDATKILKQEQPSTPVVLVTASTDDVTLDQCRSCGADDIMPKPFNIDTLSKMLKQMALKSKRASPEIQRKVPQSSTESSTSTAVTSVPAPPCNNPNREPSGGAFCGFQRRCFSAHVGRPLTSVNLQGPASMPAPQGEGLLETSPSTPRRSVSSASTCLAEDAGMSVWSLRDMLSPSSHTEGRAAHPTKELVPFVNHLPTPGPPFVTPGSSFRGDTSHAHHFQ</sequence>
<evidence type="ECO:0000256" key="4">
    <source>
        <dbReference type="SAM" id="MobiDB-lite"/>
    </source>
</evidence>
<evidence type="ECO:0000313" key="7">
    <source>
        <dbReference type="EMBL" id="CAE0836674.1"/>
    </source>
</evidence>
<dbReference type="Pfam" id="PF02518">
    <property type="entry name" value="HATPase_c"/>
    <property type="match status" value="1"/>
</dbReference>
<dbReference type="GO" id="GO:0000155">
    <property type="term" value="F:phosphorelay sensor kinase activity"/>
    <property type="evidence" value="ECO:0007669"/>
    <property type="project" value="InterPro"/>
</dbReference>
<dbReference type="SUPFAM" id="SSF52172">
    <property type="entry name" value="CheY-like"/>
    <property type="match status" value="1"/>
</dbReference>
<feature type="region of interest" description="Disordered" evidence="4">
    <location>
        <begin position="366"/>
        <end position="401"/>
    </location>
</feature>
<keyword evidence="1 3" id="KW-0597">Phosphoprotein</keyword>